<evidence type="ECO:0000256" key="3">
    <source>
        <dbReference type="ARBA" id="ARBA00022448"/>
    </source>
</evidence>
<dbReference type="InterPro" id="IPR051026">
    <property type="entry name" value="PI/PC_transfer"/>
</dbReference>
<evidence type="ECO:0000256" key="4">
    <source>
        <dbReference type="ARBA" id="ARBA00022475"/>
    </source>
</evidence>
<dbReference type="EMBL" id="JAXQNO010000006">
    <property type="protein sequence ID" value="KAK4796632.1"/>
    <property type="molecule type" value="Genomic_DNA"/>
</dbReference>
<dbReference type="PANTHER" id="PTHR45657:SF41">
    <property type="entry name" value="SEC14P-LIKE PHOSPHATIDYLINOSITOL TRANSFER FAMILY PROTEIN"/>
    <property type="match status" value="1"/>
</dbReference>
<evidence type="ECO:0000313" key="11">
    <source>
        <dbReference type="EMBL" id="KAK4796632.1"/>
    </source>
</evidence>
<dbReference type="Gene3D" id="1.10.8.20">
    <property type="entry name" value="N-terminal domain of phosphatidylinositol transfer protein sec14p"/>
    <property type="match status" value="1"/>
</dbReference>
<evidence type="ECO:0000313" key="12">
    <source>
        <dbReference type="Proteomes" id="UP001346149"/>
    </source>
</evidence>
<comment type="subcellular location">
    <subcellularLocation>
        <location evidence="1">Cell membrane</location>
        <topology evidence="1">Peripheral membrane protein</topology>
    </subcellularLocation>
    <subcellularLocation>
        <location evidence="2">Golgi apparatus membrane</location>
        <topology evidence="2">Peripheral membrane protein</topology>
    </subcellularLocation>
</comment>
<dbReference type="CDD" id="cd00170">
    <property type="entry name" value="SEC14"/>
    <property type="match status" value="1"/>
</dbReference>
<keyword evidence="5" id="KW-0653">Protein transport</keyword>
<comment type="caution">
    <text evidence="11">The sequence shown here is derived from an EMBL/GenBank/DDBJ whole genome shotgun (WGS) entry which is preliminary data.</text>
</comment>
<evidence type="ECO:0000259" key="10">
    <source>
        <dbReference type="PROSITE" id="PS50191"/>
    </source>
</evidence>
<feature type="region of interest" description="Disordered" evidence="9">
    <location>
        <begin position="1"/>
        <end position="42"/>
    </location>
</feature>
<evidence type="ECO:0000256" key="7">
    <source>
        <dbReference type="ARBA" id="ARBA00023054"/>
    </source>
</evidence>
<dbReference type="InterPro" id="IPR001251">
    <property type="entry name" value="CRAL-TRIO_dom"/>
</dbReference>
<dbReference type="InterPro" id="IPR036865">
    <property type="entry name" value="CRAL-TRIO_dom_sf"/>
</dbReference>
<name>A0AAN7M2A9_TRANT</name>
<keyword evidence="7" id="KW-0175">Coiled coil</keyword>
<evidence type="ECO:0000256" key="1">
    <source>
        <dbReference type="ARBA" id="ARBA00004202"/>
    </source>
</evidence>
<dbReference type="InterPro" id="IPR036273">
    <property type="entry name" value="CRAL/TRIO_N_dom_sf"/>
</dbReference>
<dbReference type="Gene3D" id="3.40.525.10">
    <property type="entry name" value="CRAL-TRIO lipid binding domain"/>
    <property type="match status" value="1"/>
</dbReference>
<keyword evidence="3" id="KW-0813">Transport</keyword>
<dbReference type="GO" id="GO:0000139">
    <property type="term" value="C:Golgi membrane"/>
    <property type="evidence" value="ECO:0007669"/>
    <property type="project" value="UniProtKB-SubCell"/>
</dbReference>
<sequence>MSSPLDRLVRPRSDGVFVQDERGERRGEHEHHEDGERVKRVGSIKRKAISASNRLMRSITKRRQRKSEYRTADYYVPFEDVRDSEEEQAVDEFRKSLVSDDLLPSRYDDYHTLLRFLKARKFNVDKAKVMWANMIKWRKEFGTDTVLQDFQFPELEQILQYCPQSYHGVDKEGRPIYIERLGKIDPDKLMKVTTIDRYVKYHVQEFEKTLSIKFPACSIAAGRHIDSITTILDVKGMGLKNLTKPARDLLIELQKIDGDYYPETLFRMYIINAGPGFRLLWNTVKGFLDPVTISKIHVLGNNYRDSLLEVIEASELPEFLGGCCSCACQGGCMRSDKGPWKDPNILKNMRAEGCNQIETSSAPVEKMDCKDASNAQPVSGSVHVISSGGGNRNVIQPSTPLKEENLEGKGSCREDLLVSGEYVPMVDKVVDEVSEKPVSLRSLDNSNGISTTASLRRLRDCVSTRVGTMLVAFSSALLALFHLIALQFIRKLPSSSGDILDSCIELGEPSCPPLPLISERLSTLEEKVENICRKELVMPRHKEELLNAAIQRIDALELELIATKRVLFEALAKDEEIQAYSSTSRQSSSNFLKVCW</sequence>
<keyword evidence="4" id="KW-1003">Cell membrane</keyword>
<keyword evidence="12" id="KW-1185">Reference proteome</keyword>
<evidence type="ECO:0000256" key="5">
    <source>
        <dbReference type="ARBA" id="ARBA00022927"/>
    </source>
</evidence>
<keyword evidence="6" id="KW-0333">Golgi apparatus</keyword>
<gene>
    <name evidence="11" type="ORF">SAY86_028958</name>
</gene>
<dbReference type="GO" id="GO:0015031">
    <property type="term" value="P:protein transport"/>
    <property type="evidence" value="ECO:0007669"/>
    <property type="project" value="UniProtKB-KW"/>
</dbReference>
<dbReference type="PROSITE" id="PS50191">
    <property type="entry name" value="CRAL_TRIO"/>
    <property type="match status" value="1"/>
</dbReference>
<keyword evidence="4" id="KW-0472">Membrane</keyword>
<reference evidence="11 12" key="1">
    <citation type="journal article" date="2023" name="Hortic Res">
        <title>Pangenome of water caltrop reveals structural variations and asymmetric subgenome divergence after allopolyploidization.</title>
        <authorList>
            <person name="Zhang X."/>
            <person name="Chen Y."/>
            <person name="Wang L."/>
            <person name="Yuan Y."/>
            <person name="Fang M."/>
            <person name="Shi L."/>
            <person name="Lu R."/>
            <person name="Comes H.P."/>
            <person name="Ma Y."/>
            <person name="Chen Y."/>
            <person name="Huang G."/>
            <person name="Zhou Y."/>
            <person name="Zheng Z."/>
            <person name="Qiu Y."/>
        </authorList>
    </citation>
    <scope>NUCLEOTIDE SEQUENCE [LARGE SCALE GENOMIC DNA]</scope>
    <source>
        <strain evidence="11">F231</strain>
    </source>
</reference>
<feature type="domain" description="CRAL-TRIO" evidence="10">
    <location>
        <begin position="154"/>
        <end position="322"/>
    </location>
</feature>
<dbReference type="SMART" id="SM01100">
    <property type="entry name" value="CRAL_TRIO_N"/>
    <property type="match status" value="1"/>
</dbReference>
<dbReference type="SMART" id="SM00516">
    <property type="entry name" value="SEC14"/>
    <property type="match status" value="1"/>
</dbReference>
<organism evidence="11 12">
    <name type="scientific">Trapa natans</name>
    <name type="common">Water chestnut</name>
    <dbReference type="NCBI Taxonomy" id="22666"/>
    <lineage>
        <taxon>Eukaryota</taxon>
        <taxon>Viridiplantae</taxon>
        <taxon>Streptophyta</taxon>
        <taxon>Embryophyta</taxon>
        <taxon>Tracheophyta</taxon>
        <taxon>Spermatophyta</taxon>
        <taxon>Magnoliopsida</taxon>
        <taxon>eudicotyledons</taxon>
        <taxon>Gunneridae</taxon>
        <taxon>Pentapetalae</taxon>
        <taxon>rosids</taxon>
        <taxon>malvids</taxon>
        <taxon>Myrtales</taxon>
        <taxon>Lythraceae</taxon>
        <taxon>Trapa</taxon>
    </lineage>
</organism>
<protein>
    <recommendedName>
        <fullName evidence="10">CRAL-TRIO domain-containing protein</fullName>
    </recommendedName>
</protein>
<dbReference type="FunFam" id="3.40.525.10:FF:000011">
    <property type="entry name" value="SEC14 cytosolic factor"/>
    <property type="match status" value="1"/>
</dbReference>
<dbReference type="SUPFAM" id="SSF46938">
    <property type="entry name" value="CRAL/TRIO N-terminal domain"/>
    <property type="match status" value="1"/>
</dbReference>
<dbReference type="AlphaFoldDB" id="A0AAN7M2A9"/>
<dbReference type="GO" id="GO:0005886">
    <property type="term" value="C:plasma membrane"/>
    <property type="evidence" value="ECO:0007669"/>
    <property type="project" value="UniProtKB-SubCell"/>
</dbReference>
<accession>A0AAN7M2A9</accession>
<dbReference type="PANTHER" id="PTHR45657">
    <property type="entry name" value="CRAL-TRIO DOMAIN-CONTAINING PROTEIN YKL091C-RELATED"/>
    <property type="match status" value="1"/>
</dbReference>
<dbReference type="SUPFAM" id="SSF52087">
    <property type="entry name" value="CRAL/TRIO domain"/>
    <property type="match status" value="1"/>
</dbReference>
<dbReference type="Pfam" id="PF03765">
    <property type="entry name" value="CRAL_TRIO_N"/>
    <property type="match status" value="1"/>
</dbReference>
<dbReference type="Proteomes" id="UP001346149">
    <property type="component" value="Unassembled WGS sequence"/>
</dbReference>
<dbReference type="Pfam" id="PF00650">
    <property type="entry name" value="CRAL_TRIO"/>
    <property type="match status" value="1"/>
</dbReference>
<dbReference type="InterPro" id="IPR011074">
    <property type="entry name" value="CRAL/TRIO_N_dom"/>
</dbReference>
<comment type="similarity">
    <text evidence="8">Belongs to the SFH family.</text>
</comment>
<proteinExistence type="inferred from homology"/>
<evidence type="ECO:0000256" key="8">
    <source>
        <dbReference type="ARBA" id="ARBA00038020"/>
    </source>
</evidence>
<feature type="compositionally biased region" description="Basic and acidic residues" evidence="9">
    <location>
        <begin position="7"/>
        <end position="39"/>
    </location>
</feature>
<evidence type="ECO:0000256" key="2">
    <source>
        <dbReference type="ARBA" id="ARBA00004395"/>
    </source>
</evidence>
<evidence type="ECO:0000256" key="9">
    <source>
        <dbReference type="SAM" id="MobiDB-lite"/>
    </source>
</evidence>
<evidence type="ECO:0000256" key="6">
    <source>
        <dbReference type="ARBA" id="ARBA00023034"/>
    </source>
</evidence>